<accession>A0ABT5BNF7</accession>
<sequence length="112" mass="12334">MACSRCGGREHNIQSCPFVRRCDACGGRGHDRRNCPAGERGPEVVTAPRARAPAAAPVDLPDELLAALRRCIAEGEELLTHLYWRENEAFRVIIEDWRPAGTVSTPRCPEPA</sequence>
<proteinExistence type="predicted"/>
<dbReference type="InterPro" id="IPR001878">
    <property type="entry name" value="Znf_CCHC"/>
</dbReference>
<name>A0ABT5BNF7_9BACT</name>
<dbReference type="Proteomes" id="UP001217838">
    <property type="component" value="Unassembled WGS sequence"/>
</dbReference>
<gene>
    <name evidence="2" type="ORF">POL58_48710</name>
</gene>
<dbReference type="EMBL" id="JAQNDN010000028">
    <property type="protein sequence ID" value="MDC0675706.1"/>
    <property type="molecule type" value="Genomic_DNA"/>
</dbReference>
<reference evidence="2 3" key="1">
    <citation type="submission" date="2022-11" db="EMBL/GenBank/DDBJ databases">
        <title>Minimal conservation of predation-associated metabolite biosynthetic gene clusters underscores biosynthetic potential of Myxococcota including descriptions for ten novel species: Archangium lansinium sp. nov., Myxococcus landrumus sp. nov., Nannocystis bai.</title>
        <authorList>
            <person name="Ahearne A."/>
            <person name="Stevens C."/>
            <person name="Dowd S."/>
        </authorList>
    </citation>
    <scope>NUCLEOTIDE SEQUENCE [LARGE SCALE GENOMIC DNA]</scope>
    <source>
        <strain evidence="2 3">NCELM</strain>
    </source>
</reference>
<dbReference type="SMART" id="SM00343">
    <property type="entry name" value="ZnF_C2HC"/>
    <property type="match status" value="2"/>
</dbReference>
<evidence type="ECO:0000259" key="1">
    <source>
        <dbReference type="PROSITE" id="PS50158"/>
    </source>
</evidence>
<keyword evidence="3" id="KW-1185">Reference proteome</keyword>
<dbReference type="RefSeq" id="WP_272011109.1">
    <property type="nucleotide sequence ID" value="NZ_JAQNDN010000028.1"/>
</dbReference>
<comment type="caution">
    <text evidence="2">The sequence shown here is derived from an EMBL/GenBank/DDBJ whole genome shotgun (WGS) entry which is preliminary data.</text>
</comment>
<dbReference type="PROSITE" id="PS50158">
    <property type="entry name" value="ZF_CCHC"/>
    <property type="match status" value="1"/>
</dbReference>
<evidence type="ECO:0000313" key="3">
    <source>
        <dbReference type="Proteomes" id="UP001217838"/>
    </source>
</evidence>
<evidence type="ECO:0000313" key="2">
    <source>
        <dbReference type="EMBL" id="MDC0675706.1"/>
    </source>
</evidence>
<dbReference type="Gene3D" id="4.10.60.10">
    <property type="entry name" value="Zinc finger, CCHC-type"/>
    <property type="match status" value="1"/>
</dbReference>
<feature type="domain" description="CCHC-type" evidence="1">
    <location>
        <begin position="20"/>
        <end position="36"/>
    </location>
</feature>
<organism evidence="2 3">
    <name type="scientific">Nannocystis radixulma</name>
    <dbReference type="NCBI Taxonomy" id="2995305"/>
    <lineage>
        <taxon>Bacteria</taxon>
        <taxon>Pseudomonadati</taxon>
        <taxon>Myxococcota</taxon>
        <taxon>Polyangia</taxon>
        <taxon>Nannocystales</taxon>
        <taxon>Nannocystaceae</taxon>
        <taxon>Nannocystis</taxon>
    </lineage>
</organism>
<protein>
    <recommendedName>
        <fullName evidence="1">CCHC-type domain-containing protein</fullName>
    </recommendedName>
</protein>